<dbReference type="Gene3D" id="2.40.10.10">
    <property type="entry name" value="Trypsin-like serine proteases"/>
    <property type="match status" value="1"/>
</dbReference>
<dbReference type="InterPro" id="IPR001254">
    <property type="entry name" value="Trypsin_dom"/>
</dbReference>
<dbReference type="SMART" id="SM00020">
    <property type="entry name" value="Tryp_SPc"/>
    <property type="match status" value="1"/>
</dbReference>
<sequence length="274" mass="30340">MFVRSVLLVTLVFGVVANATPGEKSRKYCDETHVKATGRVRRVIGGIQAAENEFPHMVSLHYEDNEAQCAGSLISNKYILTAASCISRYYPKFAKLGTVDLDSKTEQMKIARMIRNPNFKPLSWYDNIGLIELEKPVEFSDSIRPACLNTEDSDVKHTFTATGWGLTGFNGNPTSKLMKVALEEVDNADCNKHYEKNRKLVDGIKAESQICAGGEHKDTCQGDGGAPLQLLNPKYISTYDIHGVTSFGKACGFNAPGVYTRVSHYIDWIESIVF</sequence>
<dbReference type="RefSeq" id="XP_017777359.1">
    <property type="nucleotide sequence ID" value="XM_017921870.1"/>
</dbReference>
<protein>
    <submittedName>
        <fullName evidence="6">Serine protease snake-like</fullName>
    </submittedName>
</protein>
<gene>
    <name evidence="6" type="primary">LOC108563249</name>
</gene>
<evidence type="ECO:0000256" key="2">
    <source>
        <dbReference type="ARBA" id="ARBA00024195"/>
    </source>
</evidence>
<dbReference type="SUPFAM" id="SSF50494">
    <property type="entry name" value="Trypsin-like serine proteases"/>
    <property type="match status" value="1"/>
</dbReference>
<dbReference type="Proteomes" id="UP000695000">
    <property type="component" value="Unplaced"/>
</dbReference>
<evidence type="ECO:0000256" key="1">
    <source>
        <dbReference type="ARBA" id="ARBA00023157"/>
    </source>
</evidence>
<dbReference type="CDD" id="cd00190">
    <property type="entry name" value="Tryp_SPc"/>
    <property type="match status" value="1"/>
</dbReference>
<dbReference type="PRINTS" id="PR00722">
    <property type="entry name" value="CHYMOTRYPSIN"/>
</dbReference>
<evidence type="ECO:0000313" key="5">
    <source>
        <dbReference type="Proteomes" id="UP000695000"/>
    </source>
</evidence>
<evidence type="ECO:0000259" key="4">
    <source>
        <dbReference type="PROSITE" id="PS50240"/>
    </source>
</evidence>
<dbReference type="InterPro" id="IPR043504">
    <property type="entry name" value="Peptidase_S1_PA_chymotrypsin"/>
</dbReference>
<name>A0ABM1MS09_NICVS</name>
<comment type="similarity">
    <text evidence="2">Belongs to the peptidase S1 family. CLIP subfamily.</text>
</comment>
<dbReference type="PROSITE" id="PS50240">
    <property type="entry name" value="TRYPSIN_DOM"/>
    <property type="match status" value="1"/>
</dbReference>
<feature type="domain" description="Peptidase S1" evidence="4">
    <location>
        <begin position="43"/>
        <end position="274"/>
    </location>
</feature>
<accession>A0ABM1MS09</accession>
<evidence type="ECO:0000256" key="3">
    <source>
        <dbReference type="SAM" id="SignalP"/>
    </source>
</evidence>
<keyword evidence="1" id="KW-1015">Disulfide bond</keyword>
<proteinExistence type="inferred from homology"/>
<feature type="signal peptide" evidence="3">
    <location>
        <begin position="1"/>
        <end position="19"/>
    </location>
</feature>
<reference evidence="6" key="1">
    <citation type="submission" date="2025-08" db="UniProtKB">
        <authorList>
            <consortium name="RefSeq"/>
        </authorList>
    </citation>
    <scope>IDENTIFICATION</scope>
    <source>
        <tissue evidence="6">Whole Larva</tissue>
    </source>
</reference>
<evidence type="ECO:0000313" key="6">
    <source>
        <dbReference type="RefSeq" id="XP_017777359.1"/>
    </source>
</evidence>
<dbReference type="InterPro" id="IPR051487">
    <property type="entry name" value="Ser/Thr_Proteases_Immune/Dev"/>
</dbReference>
<dbReference type="InterPro" id="IPR009003">
    <property type="entry name" value="Peptidase_S1_PA"/>
</dbReference>
<dbReference type="GeneID" id="108563249"/>
<keyword evidence="3" id="KW-0732">Signal</keyword>
<dbReference type="InterPro" id="IPR001314">
    <property type="entry name" value="Peptidase_S1A"/>
</dbReference>
<dbReference type="PANTHER" id="PTHR24256">
    <property type="entry name" value="TRYPTASE-RELATED"/>
    <property type="match status" value="1"/>
</dbReference>
<organism evidence="5 6">
    <name type="scientific">Nicrophorus vespilloides</name>
    <name type="common">Boreal carrion beetle</name>
    <dbReference type="NCBI Taxonomy" id="110193"/>
    <lineage>
        <taxon>Eukaryota</taxon>
        <taxon>Metazoa</taxon>
        <taxon>Ecdysozoa</taxon>
        <taxon>Arthropoda</taxon>
        <taxon>Hexapoda</taxon>
        <taxon>Insecta</taxon>
        <taxon>Pterygota</taxon>
        <taxon>Neoptera</taxon>
        <taxon>Endopterygota</taxon>
        <taxon>Coleoptera</taxon>
        <taxon>Polyphaga</taxon>
        <taxon>Staphyliniformia</taxon>
        <taxon>Silphidae</taxon>
        <taxon>Nicrophorinae</taxon>
        <taxon>Nicrophorus</taxon>
    </lineage>
</organism>
<keyword evidence="5" id="KW-1185">Reference proteome</keyword>
<dbReference type="Pfam" id="PF00089">
    <property type="entry name" value="Trypsin"/>
    <property type="match status" value="1"/>
</dbReference>
<feature type="chain" id="PRO_5045231752" evidence="3">
    <location>
        <begin position="20"/>
        <end position="274"/>
    </location>
</feature>